<dbReference type="Proteomes" id="UP000069940">
    <property type="component" value="Unassembled WGS sequence"/>
</dbReference>
<feature type="region of interest" description="Disordered" evidence="1">
    <location>
        <begin position="107"/>
        <end position="139"/>
    </location>
</feature>
<dbReference type="InterPro" id="IPR005240">
    <property type="entry name" value="DUF389"/>
</dbReference>
<keyword evidence="2" id="KW-1133">Transmembrane helix</keyword>
<dbReference type="RefSeq" id="XP_019541570.3">
    <property type="nucleotide sequence ID" value="XM_019686025.3"/>
</dbReference>
<feature type="region of interest" description="Disordered" evidence="1">
    <location>
        <begin position="699"/>
        <end position="730"/>
    </location>
</feature>
<feature type="compositionally biased region" description="Low complexity" evidence="1">
    <location>
        <begin position="639"/>
        <end position="649"/>
    </location>
</feature>
<evidence type="ECO:0000256" key="1">
    <source>
        <dbReference type="SAM" id="MobiDB-lite"/>
    </source>
</evidence>
<keyword evidence="2" id="KW-0812">Transmembrane</keyword>
<organism evidence="3 4">
    <name type="scientific">Aedes albopictus</name>
    <name type="common">Asian tiger mosquito</name>
    <name type="synonym">Stegomyia albopicta</name>
    <dbReference type="NCBI Taxonomy" id="7160"/>
    <lineage>
        <taxon>Eukaryota</taxon>
        <taxon>Metazoa</taxon>
        <taxon>Ecdysozoa</taxon>
        <taxon>Arthropoda</taxon>
        <taxon>Hexapoda</taxon>
        <taxon>Insecta</taxon>
        <taxon>Pterygota</taxon>
        <taxon>Neoptera</taxon>
        <taxon>Endopterygota</taxon>
        <taxon>Diptera</taxon>
        <taxon>Nematocera</taxon>
        <taxon>Culicoidea</taxon>
        <taxon>Culicidae</taxon>
        <taxon>Culicinae</taxon>
        <taxon>Aedini</taxon>
        <taxon>Aedes</taxon>
        <taxon>Stegomyia</taxon>
    </lineage>
</organism>
<proteinExistence type="predicted"/>
<keyword evidence="4" id="KW-1185">Reference proteome</keyword>
<feature type="region of interest" description="Disordered" evidence="1">
    <location>
        <begin position="639"/>
        <end position="666"/>
    </location>
</feature>
<evidence type="ECO:0000256" key="2">
    <source>
        <dbReference type="SAM" id="Phobius"/>
    </source>
</evidence>
<sequence>MSGVMFVVHIPSARYEKILRQRVNEELAKANQASVEDETKKVDKGDGEGLKPFLTPQPPRHLKEQNAEHRNSFLDLADPQEEQQKQPLLEATTDGIPFIDVCDTDAVEVPKTPMAPDKDKEKEKEANGDSNPTGNSLAVPFDRSTALRKSWEGFKDIMGSARRTKELQKETEKIQLSADSSLDVVMKEILRQKQIRTSAWVDTNKGRGHQITFSIESGPRCDDVIYLLCSWGIGERYGSTISIASCTLFTEQLQDEEDEKQANNKASAWNSFLTSARAQLNVASIVDSVKNGAVITFDYVTMLITAAIIAAFGLIEDSSVNLIASMLVSPLMGPILAAVFGTVIKDRSLQMLGIRNETIAIGLVLLSGFFFGLIISSTDEKWGLGEGVTAEMLARCQTHSLKLGIAIALPSGAAVAVAILAENGGGLVGVAISASLLPPSVNAGILWSLSLLSSIYGKAPDQRYATVTQTNLYSDTQSVELFCLGCMSFCLTLVNVCCIYIMGIFILWIKEVAPIIPKDQKQFWNHDIKIARDYNKTMHTMDGMTMNRQLLQELSHFRPHGETDKQGSERWLNTIGRAGQNTWSPRHMHNTREHRPTIQELEALYLSLSANTADNTSHYPGHHTAHQFMKIPSSYLRSSKPWSPPKFSSAEGEPLSPGGHTTRTKPMDIGFRRHHRFSDSFRASSAPLSKILENVASAAHGGAGEGPSNRHSQKHKNKFTVTPAVDPIHK</sequence>
<accession>A0ABM1Z5M5</accession>
<reference evidence="3" key="2">
    <citation type="submission" date="2025-05" db="UniProtKB">
        <authorList>
            <consortium name="EnsemblMetazoa"/>
        </authorList>
    </citation>
    <scope>IDENTIFICATION</scope>
    <source>
        <strain evidence="3">Foshan</strain>
    </source>
</reference>
<protein>
    <submittedName>
        <fullName evidence="3">Uncharacterized protein</fullName>
    </submittedName>
</protein>
<keyword evidence="2" id="KW-0472">Membrane</keyword>
<dbReference type="PANTHER" id="PTHR20992:SF9">
    <property type="entry name" value="AT15442P-RELATED"/>
    <property type="match status" value="1"/>
</dbReference>
<feature type="region of interest" description="Disordered" evidence="1">
    <location>
        <begin position="28"/>
        <end position="66"/>
    </location>
</feature>
<feature type="transmembrane region" description="Helical" evidence="2">
    <location>
        <begin position="293"/>
        <end position="315"/>
    </location>
</feature>
<dbReference type="PANTHER" id="PTHR20992">
    <property type="entry name" value="AT15442P-RELATED"/>
    <property type="match status" value="1"/>
</dbReference>
<dbReference type="Pfam" id="PF04087">
    <property type="entry name" value="DUF389"/>
    <property type="match status" value="1"/>
</dbReference>
<feature type="compositionally biased region" description="Basic and acidic residues" evidence="1">
    <location>
        <begin position="116"/>
        <end position="127"/>
    </location>
</feature>
<feature type="compositionally biased region" description="Basic and acidic residues" evidence="1">
    <location>
        <begin position="37"/>
        <end position="49"/>
    </location>
</feature>
<dbReference type="GeneID" id="109412369"/>
<feature type="transmembrane region" description="Helical" evidence="2">
    <location>
        <begin position="322"/>
        <end position="344"/>
    </location>
</feature>
<feature type="transmembrane region" description="Helical" evidence="2">
    <location>
        <begin position="481"/>
        <end position="509"/>
    </location>
</feature>
<feature type="transmembrane region" description="Helical" evidence="2">
    <location>
        <begin position="359"/>
        <end position="378"/>
    </location>
</feature>
<name>A0ABM1Z5M5_AEDAL</name>
<evidence type="ECO:0000313" key="3">
    <source>
        <dbReference type="EnsemblMetazoa" id="AALFPA23_015314.P22235"/>
    </source>
</evidence>
<reference evidence="4" key="1">
    <citation type="journal article" date="2015" name="Proc. Natl. Acad. Sci. U.S.A.">
        <title>Genome sequence of the Asian Tiger mosquito, Aedes albopictus, reveals insights into its biology, genetics, and evolution.</title>
        <authorList>
            <person name="Chen X.G."/>
            <person name="Jiang X."/>
            <person name="Gu J."/>
            <person name="Xu M."/>
            <person name="Wu Y."/>
            <person name="Deng Y."/>
            <person name="Zhang C."/>
            <person name="Bonizzoni M."/>
            <person name="Dermauw W."/>
            <person name="Vontas J."/>
            <person name="Armbruster P."/>
            <person name="Huang X."/>
            <person name="Yang Y."/>
            <person name="Zhang H."/>
            <person name="He W."/>
            <person name="Peng H."/>
            <person name="Liu Y."/>
            <person name="Wu K."/>
            <person name="Chen J."/>
            <person name="Lirakis M."/>
            <person name="Topalis P."/>
            <person name="Van Leeuwen T."/>
            <person name="Hall A.B."/>
            <person name="Jiang X."/>
            <person name="Thorpe C."/>
            <person name="Mueller R.L."/>
            <person name="Sun C."/>
            <person name="Waterhouse R.M."/>
            <person name="Yan G."/>
            <person name="Tu Z.J."/>
            <person name="Fang X."/>
            <person name="James A.A."/>
        </authorList>
    </citation>
    <scope>NUCLEOTIDE SEQUENCE [LARGE SCALE GENOMIC DNA]</scope>
    <source>
        <strain evidence="4">Foshan</strain>
    </source>
</reference>
<evidence type="ECO:0000313" key="4">
    <source>
        <dbReference type="Proteomes" id="UP000069940"/>
    </source>
</evidence>
<dbReference type="EnsemblMetazoa" id="AALFPA23_015314.R22235">
    <property type="protein sequence ID" value="AALFPA23_015314.P22235"/>
    <property type="gene ID" value="AALFPA23_015314"/>
</dbReference>
<feature type="transmembrane region" description="Helical" evidence="2">
    <location>
        <begin position="427"/>
        <end position="449"/>
    </location>
</feature>
<feature type="transmembrane region" description="Helical" evidence="2">
    <location>
        <begin position="399"/>
        <end position="421"/>
    </location>
</feature>